<reference evidence="1 2" key="1">
    <citation type="submission" date="2016-07" db="EMBL/GenBank/DDBJ databases">
        <title>Multiple horizontal gene transfer events from other fungi enriched the ability of initially mycotrophic Trichoderma (Ascomycota) to feed on dead plant biomass.</title>
        <authorList>
            <consortium name="DOE Joint Genome Institute"/>
            <person name="Aerts A."/>
            <person name="Atanasova L."/>
            <person name="Chenthamara K."/>
            <person name="Zhang J."/>
            <person name="Grujic M."/>
            <person name="Henrissat B."/>
            <person name="Kuo A."/>
            <person name="Salamov A."/>
            <person name="Lipzen A."/>
            <person name="Labutti K."/>
            <person name="Barry K."/>
            <person name="Miao Y."/>
            <person name="Rahimi M.J."/>
            <person name="Shen Q."/>
            <person name="Grigoriev I.V."/>
            <person name="Kubicek C.P."/>
            <person name="Druzhinina I.S."/>
        </authorList>
    </citation>
    <scope>NUCLEOTIDE SEQUENCE [LARGE SCALE GENOMIC DNA]</scope>
    <source>
        <strain evidence="1 2">CBS 226.95</strain>
    </source>
</reference>
<sequence>MLFNMSPNCPHTTSGSFVGVIFHFPPYLCFHLTCLSIVPVNVGHHLFFCPRPSSTLR</sequence>
<keyword evidence="2" id="KW-1185">Reference proteome</keyword>
<evidence type="ECO:0000313" key="2">
    <source>
        <dbReference type="Proteomes" id="UP000241690"/>
    </source>
</evidence>
<name>A0A2T3ZRQ2_TRIHA</name>
<proteinExistence type="predicted"/>
<protein>
    <submittedName>
        <fullName evidence="1">Uncharacterized protein</fullName>
    </submittedName>
</protein>
<dbReference type="AlphaFoldDB" id="A0A2T3ZRQ2"/>
<evidence type="ECO:0000313" key="1">
    <source>
        <dbReference type="EMBL" id="PTB47452.1"/>
    </source>
</evidence>
<accession>A0A2T3ZRQ2</accession>
<dbReference type="EMBL" id="KZ679723">
    <property type="protein sequence ID" value="PTB47452.1"/>
    <property type="molecule type" value="Genomic_DNA"/>
</dbReference>
<gene>
    <name evidence="1" type="ORF">M431DRAFT_397141</name>
</gene>
<dbReference type="GeneID" id="36623409"/>
<dbReference type="RefSeq" id="XP_024767129.1">
    <property type="nucleotide sequence ID" value="XM_024914843.1"/>
</dbReference>
<organism evidence="1 2">
    <name type="scientific">Trichoderma harzianum CBS 226.95</name>
    <dbReference type="NCBI Taxonomy" id="983964"/>
    <lineage>
        <taxon>Eukaryota</taxon>
        <taxon>Fungi</taxon>
        <taxon>Dikarya</taxon>
        <taxon>Ascomycota</taxon>
        <taxon>Pezizomycotina</taxon>
        <taxon>Sordariomycetes</taxon>
        <taxon>Hypocreomycetidae</taxon>
        <taxon>Hypocreales</taxon>
        <taxon>Hypocreaceae</taxon>
        <taxon>Trichoderma</taxon>
    </lineage>
</organism>
<dbReference type="Proteomes" id="UP000241690">
    <property type="component" value="Unassembled WGS sequence"/>
</dbReference>